<organism evidence="1 2">
    <name type="scientific">Ceratitis capitata</name>
    <name type="common">Mediterranean fruit fly</name>
    <name type="synonym">Tephritis capitata</name>
    <dbReference type="NCBI Taxonomy" id="7213"/>
    <lineage>
        <taxon>Eukaryota</taxon>
        <taxon>Metazoa</taxon>
        <taxon>Ecdysozoa</taxon>
        <taxon>Arthropoda</taxon>
        <taxon>Hexapoda</taxon>
        <taxon>Insecta</taxon>
        <taxon>Pterygota</taxon>
        <taxon>Neoptera</taxon>
        <taxon>Endopterygota</taxon>
        <taxon>Diptera</taxon>
        <taxon>Brachycera</taxon>
        <taxon>Muscomorpha</taxon>
        <taxon>Tephritoidea</taxon>
        <taxon>Tephritidae</taxon>
        <taxon>Ceratitis</taxon>
        <taxon>Ceratitis</taxon>
    </lineage>
</organism>
<sequence>MLQQACLMFEAHMLHIEHVARPLHNCYKFSDLCIPIFHLFIITILCKSFKSYIIPLSTLELTSPLSRGSVNQAGASQSKSQLTNTQPFELAFGINNCQRYNYHKPSQTLHKPALHNRVACQYQCRSSVRLPTNDNSSGCGLLQNRILLQHKKLQRRYYALLPCKILSSITYIHIHMSTYIHKT</sequence>
<keyword evidence="2" id="KW-1185">Reference proteome</keyword>
<reference evidence="1" key="1">
    <citation type="submission" date="2020-11" db="EMBL/GenBank/DDBJ databases">
        <authorList>
            <person name="Whitehead M."/>
        </authorList>
    </citation>
    <scope>NUCLEOTIDE SEQUENCE</scope>
    <source>
        <strain evidence="1">EGII</strain>
    </source>
</reference>
<gene>
    <name evidence="1" type="ORF">CCAP1982_LOCUS22182</name>
</gene>
<protein>
    <submittedName>
        <fullName evidence="1">(Mediterranean fruit fly) hypothetical protein</fullName>
    </submittedName>
</protein>
<evidence type="ECO:0000313" key="2">
    <source>
        <dbReference type="Proteomes" id="UP000606786"/>
    </source>
</evidence>
<comment type="caution">
    <text evidence="1">The sequence shown here is derived from an EMBL/GenBank/DDBJ whole genome shotgun (WGS) entry which is preliminary data.</text>
</comment>
<name>A0A811VFL9_CERCA</name>
<dbReference type="AlphaFoldDB" id="A0A811VFL9"/>
<evidence type="ECO:0000313" key="1">
    <source>
        <dbReference type="EMBL" id="CAD7014176.1"/>
    </source>
</evidence>
<accession>A0A811VFL9</accession>
<dbReference type="Proteomes" id="UP000606786">
    <property type="component" value="Unassembled WGS sequence"/>
</dbReference>
<proteinExistence type="predicted"/>
<dbReference type="EMBL" id="CAJHJT010000056">
    <property type="protein sequence ID" value="CAD7014176.1"/>
    <property type="molecule type" value="Genomic_DNA"/>
</dbReference>